<organism evidence="5 6">
    <name type="scientific">Microvirga subterranea</name>
    <dbReference type="NCBI Taxonomy" id="186651"/>
    <lineage>
        <taxon>Bacteria</taxon>
        <taxon>Pseudomonadati</taxon>
        <taxon>Pseudomonadota</taxon>
        <taxon>Alphaproteobacteria</taxon>
        <taxon>Hyphomicrobiales</taxon>
        <taxon>Methylobacteriaceae</taxon>
        <taxon>Microvirga</taxon>
    </lineage>
</organism>
<dbReference type="AlphaFoldDB" id="A0A370HAK3"/>
<dbReference type="PROSITE" id="PS00061">
    <property type="entry name" value="ADH_SHORT"/>
    <property type="match status" value="1"/>
</dbReference>
<dbReference type="PRINTS" id="PR00080">
    <property type="entry name" value="SDRFAMILY"/>
</dbReference>
<protein>
    <submittedName>
        <fullName evidence="5">NAD(P)-dependent dehydrogenase (Short-subunit alcohol dehydrogenase family)</fullName>
    </submittedName>
</protein>
<dbReference type="FunFam" id="3.40.50.720:FF:000084">
    <property type="entry name" value="Short-chain dehydrogenase reductase"/>
    <property type="match status" value="1"/>
</dbReference>
<name>A0A370HAK3_9HYPH</name>
<keyword evidence="6" id="KW-1185">Reference proteome</keyword>
<evidence type="ECO:0000256" key="3">
    <source>
        <dbReference type="ARBA" id="ARBA00023027"/>
    </source>
</evidence>
<evidence type="ECO:0000256" key="2">
    <source>
        <dbReference type="ARBA" id="ARBA00023002"/>
    </source>
</evidence>
<dbReference type="InterPro" id="IPR020904">
    <property type="entry name" value="Sc_DH/Rdtase_CS"/>
</dbReference>
<dbReference type="Gene3D" id="3.40.50.720">
    <property type="entry name" value="NAD(P)-binding Rossmann-like Domain"/>
    <property type="match status" value="1"/>
</dbReference>
<dbReference type="Proteomes" id="UP000254925">
    <property type="component" value="Unassembled WGS sequence"/>
</dbReference>
<keyword evidence="3" id="KW-0520">NAD</keyword>
<reference evidence="5 6" key="1">
    <citation type="submission" date="2018-07" db="EMBL/GenBank/DDBJ databases">
        <title>Genomic Encyclopedia of Type Strains, Phase IV (KMG-IV): sequencing the most valuable type-strain genomes for metagenomic binning, comparative biology and taxonomic classification.</title>
        <authorList>
            <person name="Goeker M."/>
        </authorList>
    </citation>
    <scope>NUCLEOTIDE SEQUENCE [LARGE SCALE GENOMIC DNA]</scope>
    <source>
        <strain evidence="5 6">DSM 14364</strain>
    </source>
</reference>
<dbReference type="PANTHER" id="PTHR24321">
    <property type="entry name" value="DEHYDROGENASES, SHORT CHAIN"/>
    <property type="match status" value="1"/>
</dbReference>
<sequence>MTPPIDFTGRRALVTGGASGIGEVTGKLLADLGARVMLADLNAEALPAACARTGAQGFTVGDVAVEEAAERIVADAVAALGGIDLVFNSAGIGDDLVPLHEQPVERWRRVFDVSLWGTLLISRAAGKLMIDQRSGAIVNVSSIVGLDAFPGRSAYGAAKAGIAHLTKTLACEWGEHGIRVNAIAPAYTKTPMVKDLVDRKVFDPTVIERRTPLGRMAETEEMARAVAFLLSDWASYITGVVLPVDGGWSSYGAAGDVVKIRHK</sequence>
<accession>A0A370HAK3</accession>
<evidence type="ECO:0000256" key="1">
    <source>
        <dbReference type="ARBA" id="ARBA00006484"/>
    </source>
</evidence>
<dbReference type="InterPro" id="IPR002347">
    <property type="entry name" value="SDR_fam"/>
</dbReference>
<dbReference type="SUPFAM" id="SSF51735">
    <property type="entry name" value="NAD(P)-binding Rossmann-fold domains"/>
    <property type="match status" value="1"/>
</dbReference>
<dbReference type="RefSeq" id="WP_114772437.1">
    <property type="nucleotide sequence ID" value="NZ_QQBB01000012.1"/>
</dbReference>
<evidence type="ECO:0000313" key="6">
    <source>
        <dbReference type="Proteomes" id="UP000254925"/>
    </source>
</evidence>
<dbReference type="Pfam" id="PF13561">
    <property type="entry name" value="adh_short_C2"/>
    <property type="match status" value="1"/>
</dbReference>
<feature type="domain" description="Ketoreductase" evidence="4">
    <location>
        <begin position="10"/>
        <end position="176"/>
    </location>
</feature>
<dbReference type="SMART" id="SM00822">
    <property type="entry name" value="PKS_KR"/>
    <property type="match status" value="1"/>
</dbReference>
<comment type="caution">
    <text evidence="5">The sequence shown here is derived from an EMBL/GenBank/DDBJ whole genome shotgun (WGS) entry which is preliminary data.</text>
</comment>
<keyword evidence="2" id="KW-0560">Oxidoreductase</keyword>
<dbReference type="EMBL" id="QQBB01000012">
    <property type="protein sequence ID" value="RDI53810.1"/>
    <property type="molecule type" value="Genomic_DNA"/>
</dbReference>
<dbReference type="CDD" id="cd05233">
    <property type="entry name" value="SDR_c"/>
    <property type="match status" value="1"/>
</dbReference>
<dbReference type="OrthoDB" id="9805986at2"/>
<dbReference type="GO" id="GO:0016491">
    <property type="term" value="F:oxidoreductase activity"/>
    <property type="evidence" value="ECO:0007669"/>
    <property type="project" value="UniProtKB-KW"/>
</dbReference>
<evidence type="ECO:0000313" key="5">
    <source>
        <dbReference type="EMBL" id="RDI53810.1"/>
    </source>
</evidence>
<proteinExistence type="inferred from homology"/>
<comment type="similarity">
    <text evidence="1">Belongs to the short-chain dehydrogenases/reductases (SDR) family.</text>
</comment>
<evidence type="ECO:0000259" key="4">
    <source>
        <dbReference type="SMART" id="SM00822"/>
    </source>
</evidence>
<dbReference type="InterPro" id="IPR036291">
    <property type="entry name" value="NAD(P)-bd_dom_sf"/>
</dbReference>
<gene>
    <name evidence="5" type="ORF">DES45_11214</name>
</gene>
<dbReference type="InterPro" id="IPR057326">
    <property type="entry name" value="KR_dom"/>
</dbReference>
<dbReference type="PRINTS" id="PR00081">
    <property type="entry name" value="GDHRDH"/>
</dbReference>
<dbReference type="PANTHER" id="PTHR24321:SF8">
    <property type="entry name" value="ESTRADIOL 17-BETA-DEHYDROGENASE 8-RELATED"/>
    <property type="match status" value="1"/>
</dbReference>